<gene>
    <name evidence="1" type="ORF">BSOLF_0511</name>
</gene>
<accession>A0A2R6Y0T8</accession>
<protein>
    <submittedName>
        <fullName evidence="1">Uncharacterized protein</fullName>
    </submittedName>
</protein>
<comment type="caution">
    <text evidence="1">The sequence shown here is derived from an EMBL/GenBank/DDBJ whole genome shotgun (WGS) entry which is preliminary data.</text>
</comment>
<organism evidence="1 2">
    <name type="scientific">Candidatus Carbonibacillus altaicus</name>
    <dbReference type="NCBI Taxonomy" id="2163959"/>
    <lineage>
        <taxon>Bacteria</taxon>
        <taxon>Bacillati</taxon>
        <taxon>Bacillota</taxon>
        <taxon>Bacilli</taxon>
        <taxon>Bacillales</taxon>
        <taxon>Candidatus Carbonibacillus</taxon>
    </lineage>
</organism>
<evidence type="ECO:0000313" key="2">
    <source>
        <dbReference type="Proteomes" id="UP000244338"/>
    </source>
</evidence>
<dbReference type="EMBL" id="PEBX01000035">
    <property type="protein sequence ID" value="PTQ56287.1"/>
    <property type="molecule type" value="Genomic_DNA"/>
</dbReference>
<reference evidence="2" key="1">
    <citation type="journal article" date="2018" name="Sci. Rep.">
        <title>Lignite coal burning seam in the remote Altai Mountains harbors a hydrogen-driven thermophilic microbial community.</title>
        <authorList>
            <person name="Kadnikov V.V."/>
            <person name="Mardanov A.V."/>
            <person name="Ivasenko D.A."/>
            <person name="Antsiferov D.V."/>
            <person name="Beletsky A.V."/>
            <person name="Karnachuk O.V."/>
            <person name="Ravin N.V."/>
        </authorList>
    </citation>
    <scope>NUCLEOTIDE SEQUENCE [LARGE SCALE GENOMIC DNA]</scope>
</reference>
<sequence length="87" mass="10047">MRRCITAYTNDYSRLLDLLEEITRAPLSEDEEREYEGITLSDSGTIDEALIERMRKKDTVAVMTIRERGITIFEHGGVFEILLPQVL</sequence>
<evidence type="ECO:0000313" key="1">
    <source>
        <dbReference type="EMBL" id="PTQ56287.1"/>
    </source>
</evidence>
<proteinExistence type="predicted"/>
<dbReference type="AlphaFoldDB" id="A0A2R6Y0T8"/>
<dbReference type="Proteomes" id="UP000244338">
    <property type="component" value="Unassembled WGS sequence"/>
</dbReference>
<name>A0A2R6Y0T8_9BACL</name>